<dbReference type="RefSeq" id="WP_192624628.1">
    <property type="nucleotide sequence ID" value="NZ_JADBGG010000032.1"/>
</dbReference>
<protein>
    <submittedName>
        <fullName evidence="1">Uncharacterized protein</fullName>
    </submittedName>
</protein>
<dbReference type="Proteomes" id="UP000639010">
    <property type="component" value="Unassembled WGS sequence"/>
</dbReference>
<evidence type="ECO:0000313" key="2">
    <source>
        <dbReference type="Proteomes" id="UP000639010"/>
    </source>
</evidence>
<gene>
    <name evidence="1" type="ORF">H4684_003399</name>
</gene>
<evidence type="ECO:0000313" key="1">
    <source>
        <dbReference type="EMBL" id="MBE1426731.1"/>
    </source>
</evidence>
<organism evidence="1 2">
    <name type="scientific">Desulfomicrobium macestii</name>
    <dbReference type="NCBI Taxonomy" id="90731"/>
    <lineage>
        <taxon>Bacteria</taxon>
        <taxon>Pseudomonadati</taxon>
        <taxon>Thermodesulfobacteriota</taxon>
        <taxon>Desulfovibrionia</taxon>
        <taxon>Desulfovibrionales</taxon>
        <taxon>Desulfomicrobiaceae</taxon>
        <taxon>Desulfomicrobium</taxon>
    </lineage>
</organism>
<accession>A0ABR9H7N7</accession>
<name>A0ABR9H7N7_9BACT</name>
<sequence length="182" mass="21743">MKHSYLVSTPDYLKIESDLYKDFYFSYPVHHNSPLNVEKSVECDRQRSFSTFSFKENDYDIAIESGYTIHVDNSGKAHFKQIELPTISEELIKTILFEIYDLPDDMKKIFIINETNLDTIILFIQLFLGAKGFNYTTKQIIKSLFRLCRTRYYVKRHELKTWRYLPFFAMLGAPNYEKLYHE</sequence>
<comment type="caution">
    <text evidence="1">The sequence shown here is derived from an EMBL/GenBank/DDBJ whole genome shotgun (WGS) entry which is preliminary data.</text>
</comment>
<dbReference type="EMBL" id="JADBGG010000032">
    <property type="protein sequence ID" value="MBE1426731.1"/>
    <property type="molecule type" value="Genomic_DNA"/>
</dbReference>
<reference evidence="1 2" key="1">
    <citation type="submission" date="2020-10" db="EMBL/GenBank/DDBJ databases">
        <title>Genomic Encyclopedia of Type Strains, Phase IV (KMG-IV): sequencing the most valuable type-strain genomes for metagenomic binning, comparative biology and taxonomic classification.</title>
        <authorList>
            <person name="Goeker M."/>
        </authorList>
    </citation>
    <scope>NUCLEOTIDE SEQUENCE [LARGE SCALE GENOMIC DNA]</scope>
    <source>
        <strain evidence="1 2">DSM 4194</strain>
    </source>
</reference>
<proteinExistence type="predicted"/>
<keyword evidence="2" id="KW-1185">Reference proteome</keyword>